<dbReference type="AlphaFoldDB" id="A0AA39XB06"/>
<feature type="transmembrane region" description="Helical" evidence="2">
    <location>
        <begin position="37"/>
        <end position="57"/>
    </location>
</feature>
<feature type="compositionally biased region" description="Low complexity" evidence="1">
    <location>
        <begin position="231"/>
        <end position="240"/>
    </location>
</feature>
<evidence type="ECO:0000256" key="1">
    <source>
        <dbReference type="SAM" id="MobiDB-lite"/>
    </source>
</evidence>
<dbReference type="Proteomes" id="UP001174934">
    <property type="component" value="Unassembled WGS sequence"/>
</dbReference>
<evidence type="ECO:0000313" key="3">
    <source>
        <dbReference type="EMBL" id="KAK0630614.1"/>
    </source>
</evidence>
<keyword evidence="2" id="KW-1133">Transmembrane helix</keyword>
<reference evidence="3" key="1">
    <citation type="submission" date="2023-06" db="EMBL/GenBank/DDBJ databases">
        <title>Genome-scale phylogeny and comparative genomics of the fungal order Sordariales.</title>
        <authorList>
            <consortium name="Lawrence Berkeley National Laboratory"/>
            <person name="Hensen N."/>
            <person name="Bonometti L."/>
            <person name="Westerberg I."/>
            <person name="Brannstrom I.O."/>
            <person name="Guillou S."/>
            <person name="Cros-Aarteil S."/>
            <person name="Calhoun S."/>
            <person name="Haridas S."/>
            <person name="Kuo A."/>
            <person name="Mondo S."/>
            <person name="Pangilinan J."/>
            <person name="Riley R."/>
            <person name="LaButti K."/>
            <person name="Andreopoulos B."/>
            <person name="Lipzen A."/>
            <person name="Chen C."/>
            <person name="Yanf M."/>
            <person name="Daum C."/>
            <person name="Ng V."/>
            <person name="Clum A."/>
            <person name="Steindorff A."/>
            <person name="Ohm R."/>
            <person name="Martin F."/>
            <person name="Silar P."/>
            <person name="Natvig D."/>
            <person name="Lalanne C."/>
            <person name="Gautier V."/>
            <person name="Ament-velasquez S.L."/>
            <person name="Kruys A."/>
            <person name="Hutchinson M.I."/>
            <person name="Powell A.J."/>
            <person name="Barry K."/>
            <person name="Miller A.N."/>
            <person name="Grigoriev I.V."/>
            <person name="Debuchy R."/>
            <person name="Gladieux P."/>
            <person name="Thoren M.H."/>
            <person name="Johannesson H."/>
        </authorList>
    </citation>
    <scope>NUCLEOTIDE SEQUENCE</scope>
    <source>
        <strain evidence="3">SMH3391-2</strain>
    </source>
</reference>
<keyword evidence="4" id="KW-1185">Reference proteome</keyword>
<feature type="compositionally biased region" description="Low complexity" evidence="1">
    <location>
        <begin position="297"/>
        <end position="311"/>
    </location>
</feature>
<sequence>MALINPVHGLVVPFLCVFTIPLAIFAGITTILAFSVLMFRAAVVYLDIAFALILQYFMGRSKSRIATATGSVHHRNKSTSSPISPTTTTSSASGYSTPSPVSPYHPPGSAYYQPAGGLSAASGHRSPDRRHHRRRKSSYGCGGTVRHSRRSSQASISMASVGTITPIREGSATPAGAACGSSQSQSGLTPSVGIDRDFEGIGGWRLDDGDDSDDWAKINSRLELPLDHRSSSMSAASSAARHQRLQSAGPTTPGDGPWLMMKPTSASATKGRRVLPEDKDWERNAAKGKGRVGMGGSSASSSPNSSRVRMGGLHSITTPPTAILTAMDQQQRDGYFPMISPKTTRKSPPAPLS</sequence>
<feature type="compositionally biased region" description="Basic and acidic residues" evidence="1">
    <location>
        <begin position="274"/>
        <end position="285"/>
    </location>
</feature>
<comment type="caution">
    <text evidence="3">The sequence shown here is derived from an EMBL/GenBank/DDBJ whole genome shotgun (WGS) entry which is preliminary data.</text>
</comment>
<feature type="compositionally biased region" description="Basic residues" evidence="1">
    <location>
        <begin position="127"/>
        <end position="137"/>
    </location>
</feature>
<feature type="region of interest" description="Disordered" evidence="1">
    <location>
        <begin position="68"/>
        <end position="194"/>
    </location>
</feature>
<feature type="transmembrane region" description="Helical" evidence="2">
    <location>
        <begin position="7"/>
        <end position="31"/>
    </location>
</feature>
<dbReference type="EMBL" id="JAULSR010000002">
    <property type="protein sequence ID" value="KAK0630614.1"/>
    <property type="molecule type" value="Genomic_DNA"/>
</dbReference>
<gene>
    <name evidence="3" type="ORF">B0T17DRAFT_616245</name>
</gene>
<feature type="compositionally biased region" description="Low complexity" evidence="1">
    <location>
        <begin position="175"/>
        <end position="187"/>
    </location>
</feature>
<protein>
    <submittedName>
        <fullName evidence="3">Uncharacterized protein</fullName>
    </submittedName>
</protein>
<evidence type="ECO:0000256" key="2">
    <source>
        <dbReference type="SAM" id="Phobius"/>
    </source>
</evidence>
<name>A0AA39XB06_9PEZI</name>
<evidence type="ECO:0000313" key="4">
    <source>
        <dbReference type="Proteomes" id="UP001174934"/>
    </source>
</evidence>
<feature type="compositionally biased region" description="Polar residues" evidence="1">
    <location>
        <begin position="151"/>
        <end position="163"/>
    </location>
</feature>
<keyword evidence="2" id="KW-0812">Transmembrane</keyword>
<organism evidence="3 4">
    <name type="scientific">Bombardia bombarda</name>
    <dbReference type="NCBI Taxonomy" id="252184"/>
    <lineage>
        <taxon>Eukaryota</taxon>
        <taxon>Fungi</taxon>
        <taxon>Dikarya</taxon>
        <taxon>Ascomycota</taxon>
        <taxon>Pezizomycotina</taxon>
        <taxon>Sordariomycetes</taxon>
        <taxon>Sordariomycetidae</taxon>
        <taxon>Sordariales</taxon>
        <taxon>Lasiosphaeriaceae</taxon>
        <taxon>Bombardia</taxon>
    </lineage>
</organism>
<accession>A0AA39XB06</accession>
<feature type="region of interest" description="Disordered" evidence="1">
    <location>
        <begin position="228"/>
        <end position="317"/>
    </location>
</feature>
<proteinExistence type="predicted"/>
<feature type="compositionally biased region" description="Low complexity" evidence="1">
    <location>
        <begin position="78"/>
        <end position="99"/>
    </location>
</feature>
<keyword evidence="2" id="KW-0472">Membrane</keyword>